<evidence type="ECO:0000313" key="2">
    <source>
        <dbReference type="Proteomes" id="UP000199403"/>
    </source>
</evidence>
<name>A0A1H6U5I1_9BACT</name>
<dbReference type="AlphaFoldDB" id="A0A1H6U5I1"/>
<reference evidence="2" key="1">
    <citation type="submission" date="2016-10" db="EMBL/GenBank/DDBJ databases">
        <authorList>
            <person name="Varghese N."/>
            <person name="Submissions S."/>
        </authorList>
    </citation>
    <scope>NUCLEOTIDE SEQUENCE [LARGE SCALE GENOMIC DNA]</scope>
    <source>
        <strain evidence="2">IBRC-M 10761</strain>
    </source>
</reference>
<sequence length="42" mass="5152">MDQWDLVLVWEMRKNHDTQRSNPLFLSNYFPSILYQILVLNL</sequence>
<gene>
    <name evidence="1" type="ORF">SAMN05192553_101653</name>
</gene>
<keyword evidence="2" id="KW-1185">Reference proteome</keyword>
<dbReference type="Proteomes" id="UP000199403">
    <property type="component" value="Unassembled WGS sequence"/>
</dbReference>
<protein>
    <submittedName>
        <fullName evidence="1">Uncharacterized protein</fullName>
    </submittedName>
</protein>
<dbReference type="EMBL" id="FNZH01000001">
    <property type="protein sequence ID" value="SEI87609.1"/>
    <property type="molecule type" value="Genomic_DNA"/>
</dbReference>
<dbReference type="STRING" id="1416801.SAMN05192553_101653"/>
<organism evidence="1 2">
    <name type="scientific">Cyclobacterium xiamenense</name>
    <dbReference type="NCBI Taxonomy" id="1297121"/>
    <lineage>
        <taxon>Bacteria</taxon>
        <taxon>Pseudomonadati</taxon>
        <taxon>Bacteroidota</taxon>
        <taxon>Cytophagia</taxon>
        <taxon>Cytophagales</taxon>
        <taxon>Cyclobacteriaceae</taxon>
        <taxon>Cyclobacterium</taxon>
    </lineage>
</organism>
<evidence type="ECO:0000313" key="1">
    <source>
        <dbReference type="EMBL" id="SEI87609.1"/>
    </source>
</evidence>
<proteinExistence type="predicted"/>
<accession>A0A1H6U5I1</accession>